<feature type="transmembrane region" description="Helical" evidence="5">
    <location>
        <begin position="305"/>
        <end position="323"/>
    </location>
</feature>
<evidence type="ECO:0000313" key="7">
    <source>
        <dbReference type="EMBL" id="PXX66866.1"/>
    </source>
</evidence>
<comment type="caution">
    <text evidence="7">The sequence shown here is derived from an EMBL/GenBank/DDBJ whole genome shotgun (WGS) entry which is preliminary data.</text>
</comment>
<dbReference type="OrthoDB" id="3268959at2"/>
<dbReference type="AlphaFoldDB" id="A0A318KA47"/>
<dbReference type="Proteomes" id="UP000247569">
    <property type="component" value="Unassembled WGS sequence"/>
</dbReference>
<dbReference type="InterPro" id="IPR013525">
    <property type="entry name" value="ABC2_TM"/>
</dbReference>
<sequence length="406" mass="42215">MSTPVQDPRLLPAQAIRVVATREISVRVRSKAFFAITAVLVLAVVSTVLLFHFIDRSAAADVKKVGLTPDTAQFRDVLVAAGAAAGQPIETVLVDMDAGEQRLRADDLSAVLVGLSDGQLQVVVKSALPDGLRTTFGLAARQAALHREIAWLGGDPAAVDSAIADAKVAVRPLRPAADHDGARVGMAAVIGVLTYVMLLISIQLTGQGVVEEKANRIVELLLATVRPWELLAGKVIGIGIVTIIQVAVIAAAGAIAAVTTGVLRLSTAMVGSVVGWAVLWYLLGYFLYALVVAAAASLVSRQEDLASVAVPVSVVLIAAYLIGQTVVSSDPHGTSSTVLSMIPLFSPVVMPMRAAYEVPGWQMATALVVMVATIALVARSAGQIYGKAVLLTGSRVSLRTALSTRA</sequence>
<dbReference type="GO" id="GO:0016020">
    <property type="term" value="C:membrane"/>
    <property type="evidence" value="ECO:0007669"/>
    <property type="project" value="UniProtKB-SubCell"/>
</dbReference>
<keyword evidence="3 5" id="KW-1133">Transmembrane helix</keyword>
<keyword evidence="4 5" id="KW-0472">Membrane</keyword>
<name>A0A318KA47_9NOCA</name>
<evidence type="ECO:0000259" key="6">
    <source>
        <dbReference type="Pfam" id="PF12698"/>
    </source>
</evidence>
<proteinExistence type="predicted"/>
<gene>
    <name evidence="7" type="ORF">DFR70_103621</name>
</gene>
<feature type="transmembrane region" description="Helical" evidence="5">
    <location>
        <begin position="235"/>
        <end position="263"/>
    </location>
</feature>
<feature type="domain" description="ABC-2 type transporter transmembrane" evidence="6">
    <location>
        <begin position="32"/>
        <end position="376"/>
    </location>
</feature>
<evidence type="ECO:0000256" key="3">
    <source>
        <dbReference type="ARBA" id="ARBA00022989"/>
    </source>
</evidence>
<dbReference type="Pfam" id="PF12698">
    <property type="entry name" value="ABC2_membrane_3"/>
    <property type="match status" value="1"/>
</dbReference>
<accession>A0A318KA47</accession>
<dbReference type="GO" id="GO:0140359">
    <property type="term" value="F:ABC-type transporter activity"/>
    <property type="evidence" value="ECO:0007669"/>
    <property type="project" value="InterPro"/>
</dbReference>
<comment type="subcellular location">
    <subcellularLocation>
        <location evidence="1">Membrane</location>
        <topology evidence="1">Multi-pass membrane protein</topology>
    </subcellularLocation>
</comment>
<evidence type="ECO:0000256" key="2">
    <source>
        <dbReference type="ARBA" id="ARBA00022692"/>
    </source>
</evidence>
<feature type="transmembrane region" description="Helical" evidence="5">
    <location>
        <begin position="275"/>
        <end position="299"/>
    </location>
</feature>
<reference evidence="7 8" key="1">
    <citation type="submission" date="2018-05" db="EMBL/GenBank/DDBJ databases">
        <title>Genomic Encyclopedia of Type Strains, Phase IV (KMG-IV): sequencing the most valuable type-strain genomes for metagenomic binning, comparative biology and taxonomic classification.</title>
        <authorList>
            <person name="Goeker M."/>
        </authorList>
    </citation>
    <scope>NUCLEOTIDE SEQUENCE [LARGE SCALE GENOMIC DNA]</scope>
    <source>
        <strain evidence="7 8">DSM 44704</strain>
    </source>
</reference>
<dbReference type="EMBL" id="QJKF01000003">
    <property type="protein sequence ID" value="PXX66866.1"/>
    <property type="molecule type" value="Genomic_DNA"/>
</dbReference>
<organism evidence="7 8">
    <name type="scientific">Nocardia tenerifensis</name>
    <dbReference type="NCBI Taxonomy" id="228006"/>
    <lineage>
        <taxon>Bacteria</taxon>
        <taxon>Bacillati</taxon>
        <taxon>Actinomycetota</taxon>
        <taxon>Actinomycetes</taxon>
        <taxon>Mycobacteriales</taxon>
        <taxon>Nocardiaceae</taxon>
        <taxon>Nocardia</taxon>
    </lineage>
</organism>
<feature type="transmembrane region" description="Helical" evidence="5">
    <location>
        <begin position="360"/>
        <end position="378"/>
    </location>
</feature>
<dbReference type="RefSeq" id="WP_051186257.1">
    <property type="nucleotide sequence ID" value="NZ_QJKF01000003.1"/>
</dbReference>
<protein>
    <submittedName>
        <fullName evidence="7">ABC-2 type transport system permease protein</fullName>
    </submittedName>
</protein>
<dbReference type="PANTHER" id="PTHR43471">
    <property type="entry name" value="ABC TRANSPORTER PERMEASE"/>
    <property type="match status" value="1"/>
</dbReference>
<feature type="transmembrane region" description="Helical" evidence="5">
    <location>
        <begin position="184"/>
        <end position="204"/>
    </location>
</feature>
<feature type="transmembrane region" description="Helical" evidence="5">
    <location>
        <begin position="32"/>
        <end position="54"/>
    </location>
</feature>
<dbReference type="PANTHER" id="PTHR43471:SF3">
    <property type="entry name" value="ABC TRANSPORTER PERMEASE PROTEIN NATB"/>
    <property type="match status" value="1"/>
</dbReference>
<keyword evidence="2 5" id="KW-0812">Transmembrane</keyword>
<evidence type="ECO:0000256" key="5">
    <source>
        <dbReference type="SAM" id="Phobius"/>
    </source>
</evidence>
<keyword evidence="8" id="KW-1185">Reference proteome</keyword>
<evidence type="ECO:0000313" key="8">
    <source>
        <dbReference type="Proteomes" id="UP000247569"/>
    </source>
</evidence>
<evidence type="ECO:0000256" key="4">
    <source>
        <dbReference type="ARBA" id="ARBA00023136"/>
    </source>
</evidence>
<evidence type="ECO:0000256" key="1">
    <source>
        <dbReference type="ARBA" id="ARBA00004141"/>
    </source>
</evidence>